<protein>
    <submittedName>
        <fullName evidence="2">Uncharacterized protein</fullName>
    </submittedName>
</protein>
<feature type="transmembrane region" description="Helical" evidence="1">
    <location>
        <begin position="169"/>
        <end position="188"/>
    </location>
</feature>
<keyword evidence="1" id="KW-0472">Membrane</keyword>
<proteinExistence type="predicted"/>
<feature type="transmembrane region" description="Helical" evidence="1">
    <location>
        <begin position="200"/>
        <end position="225"/>
    </location>
</feature>
<sequence length="494" mass="56408">MNRTSLKDLSDSIFDSEKENALLTWIWLGFLLITGLILWGYFLNFGDIPFDYHDWAEVNAPRIAFLKDAVTKGALPLHMPDASALRGVTDRFMALPDVILSPQIILLKWLSVGDFILVHTWLLFSIGFLGLFAIKKHFHLSLFSFTWLFFLFFFNGHILSHYSVGHVTWGGYFLFSWFIWLVFCLLDGEKSWTWVGRTAFLLFFIFLQGSFHQFVWCVIFLAILAVTKFSVLIPILKAGILACLLSAIRMIPPALQMGAFDDDFLGGYGTPLVMAKALMRIISPADSLNAEKTGAVLGWWEFDMYVGIAGTVFLIFFGIQWLLQRKKEHGFPVLIFPLAALVFFSIRNFYQIIRFTQIPLFSGERVSARFLILPVVFLIVMACTALQNNLQIRKFHRLKILLSSLLLVILIMELWNHISAWKVLNSVKAFPYTYTNLAIKVVSNHDDPLYTNGLIIGALISGISLAGWIWLYWREKKQTAVKSGNEHTENDSTD</sequence>
<organism evidence="2">
    <name type="scientific">Flexilinea flocculi</name>
    <dbReference type="NCBI Taxonomy" id="1678840"/>
    <lineage>
        <taxon>Bacteria</taxon>
        <taxon>Bacillati</taxon>
        <taxon>Chloroflexota</taxon>
        <taxon>Anaerolineae</taxon>
        <taxon>Anaerolineales</taxon>
        <taxon>Anaerolineaceae</taxon>
        <taxon>Flexilinea</taxon>
    </lineage>
</organism>
<feature type="transmembrane region" description="Helical" evidence="1">
    <location>
        <begin position="302"/>
        <end position="323"/>
    </location>
</feature>
<feature type="transmembrane region" description="Helical" evidence="1">
    <location>
        <begin position="330"/>
        <end position="350"/>
    </location>
</feature>
<dbReference type="RefSeq" id="WP_062278091.1">
    <property type="nucleotide sequence ID" value="NZ_DF968180.1"/>
</dbReference>
<evidence type="ECO:0000256" key="1">
    <source>
        <dbReference type="SAM" id="Phobius"/>
    </source>
</evidence>
<dbReference type="EMBL" id="DF968180">
    <property type="protein sequence ID" value="GAP39550.1"/>
    <property type="molecule type" value="Genomic_DNA"/>
</dbReference>
<keyword evidence="3" id="KW-1185">Reference proteome</keyword>
<evidence type="ECO:0000313" key="2">
    <source>
        <dbReference type="EMBL" id="GAP39550.1"/>
    </source>
</evidence>
<keyword evidence="1" id="KW-0812">Transmembrane</keyword>
<dbReference type="OrthoDB" id="155857at2"/>
<name>A0A0K8PBM6_9CHLR</name>
<accession>A0A0K8PBM6</accession>
<feature type="transmembrane region" description="Helical" evidence="1">
    <location>
        <begin position="21"/>
        <end position="42"/>
    </location>
</feature>
<feature type="transmembrane region" description="Helical" evidence="1">
    <location>
        <begin position="370"/>
        <end position="388"/>
    </location>
</feature>
<reference evidence="2" key="1">
    <citation type="journal article" date="2015" name="Genome Announc.">
        <title>Draft Genome Sequence of Anaerolineae Strain TC1, a Novel Isolate from a Methanogenic Wastewater Treatment System.</title>
        <authorList>
            <person name="Matsuura N."/>
            <person name="Tourlousse D.M."/>
            <person name="Sun L."/>
            <person name="Toyonaga M."/>
            <person name="Kuroda K."/>
            <person name="Ohashi A."/>
            <person name="Cruz R."/>
            <person name="Yamaguchi T."/>
            <person name="Sekiguchi Y."/>
        </authorList>
    </citation>
    <scope>NUCLEOTIDE SEQUENCE [LARGE SCALE GENOMIC DNA]</scope>
    <source>
        <strain evidence="2">TC1</strain>
    </source>
</reference>
<dbReference type="AlphaFoldDB" id="A0A0K8PBM6"/>
<feature type="transmembrane region" description="Helical" evidence="1">
    <location>
        <begin position="141"/>
        <end position="163"/>
    </location>
</feature>
<keyword evidence="1" id="KW-1133">Transmembrane helix</keyword>
<feature type="transmembrane region" description="Helical" evidence="1">
    <location>
        <begin position="400"/>
        <end position="418"/>
    </location>
</feature>
<dbReference type="Proteomes" id="UP000053370">
    <property type="component" value="Unassembled WGS sequence"/>
</dbReference>
<evidence type="ECO:0000313" key="3">
    <source>
        <dbReference type="Proteomes" id="UP000053370"/>
    </source>
</evidence>
<gene>
    <name evidence="2" type="ORF">ATC1_1280</name>
</gene>
<feature type="transmembrane region" description="Helical" evidence="1">
    <location>
        <begin position="231"/>
        <end position="252"/>
    </location>
</feature>
<feature type="transmembrane region" description="Helical" evidence="1">
    <location>
        <begin position="115"/>
        <end position="134"/>
    </location>
</feature>
<feature type="transmembrane region" description="Helical" evidence="1">
    <location>
        <begin position="453"/>
        <end position="473"/>
    </location>
</feature>